<protein>
    <submittedName>
        <fullName evidence="1">Uncharacterized protein</fullName>
    </submittedName>
</protein>
<dbReference type="RefSeq" id="WP_157320948.1">
    <property type="nucleotide sequence ID" value="NZ_BMFX01000020.1"/>
</dbReference>
<dbReference type="EMBL" id="WRPM01000015">
    <property type="protein sequence ID" value="MVT25181.1"/>
    <property type="molecule type" value="Genomic_DNA"/>
</dbReference>
<reference evidence="1 2" key="1">
    <citation type="submission" date="2019-12" db="EMBL/GenBank/DDBJ databases">
        <title>Nesterenkonia muleiensis sp. nov., a novel actinobacterium isolated from sap of Populus euphratica.</title>
        <authorList>
            <person name="Wang R."/>
        </authorList>
    </citation>
    <scope>NUCLEOTIDE SEQUENCE [LARGE SCALE GENOMIC DNA]</scope>
    <source>
        <strain evidence="1 2">F10</strain>
    </source>
</reference>
<dbReference type="AlphaFoldDB" id="A0A7K1UGF8"/>
<sequence>MTASAGVAGALLLIGCSSEEEPTPLSRHLLMQQAVEAEQGPCEGEPLAEDYSGEDVEHRYEESRDTCYVVSAERVIEVSGGTVAMREQEHSTELVLELQVEGAAVEQLAEVTGVLAEQSGAEGMLVTSAGDDVILAAEVNSRITDGTLWLHGLDAEEVFKRLSE</sequence>
<dbReference type="Proteomes" id="UP000460157">
    <property type="component" value="Unassembled WGS sequence"/>
</dbReference>
<organism evidence="1 2">
    <name type="scientific">Nesterenkonia alkaliphila</name>
    <dbReference type="NCBI Taxonomy" id="1463631"/>
    <lineage>
        <taxon>Bacteria</taxon>
        <taxon>Bacillati</taxon>
        <taxon>Actinomycetota</taxon>
        <taxon>Actinomycetes</taxon>
        <taxon>Micrococcales</taxon>
        <taxon>Micrococcaceae</taxon>
        <taxon>Nesterenkonia</taxon>
    </lineage>
</organism>
<accession>A0A7K1UGF8</accession>
<keyword evidence="2" id="KW-1185">Reference proteome</keyword>
<gene>
    <name evidence="1" type="ORF">GNZ21_02180</name>
</gene>
<evidence type="ECO:0000313" key="1">
    <source>
        <dbReference type="EMBL" id="MVT25181.1"/>
    </source>
</evidence>
<comment type="caution">
    <text evidence="1">The sequence shown here is derived from an EMBL/GenBank/DDBJ whole genome shotgun (WGS) entry which is preliminary data.</text>
</comment>
<name>A0A7K1UGF8_9MICC</name>
<proteinExistence type="predicted"/>
<evidence type="ECO:0000313" key="2">
    <source>
        <dbReference type="Proteomes" id="UP000460157"/>
    </source>
</evidence>